<dbReference type="EMBL" id="WNDQ01000016">
    <property type="protein sequence ID" value="KAF1021960.1"/>
    <property type="molecule type" value="Genomic_DNA"/>
</dbReference>
<gene>
    <name evidence="2" type="primary">fabG_6</name>
    <name evidence="2" type="ORF">GAK30_01462</name>
</gene>
<comment type="similarity">
    <text evidence="1">Belongs to the short-chain dehydrogenases/reductases (SDR) family.</text>
</comment>
<dbReference type="AlphaFoldDB" id="A0A7V8FPU9"/>
<dbReference type="PANTHER" id="PTHR42760">
    <property type="entry name" value="SHORT-CHAIN DEHYDROGENASES/REDUCTASES FAMILY MEMBER"/>
    <property type="match status" value="1"/>
</dbReference>
<dbReference type="InterPro" id="IPR036291">
    <property type="entry name" value="NAD(P)-bd_dom_sf"/>
</dbReference>
<sequence>MTGTVSPSTHHRGEHAERVLITGGAAGIGAAIAQRCRDEGYEPVVIDRQVEGIAGAIQADLSDAAQVRRALDEALAGGPITRLVNNVGVVCPADAASQTLEEFDLAVSLNLRCAFLCMQGLLPGMKAAGFGRIVNMASRAALGKELRTAYAATKAGLLGMTRVWALELGPLGITANAIGPGPIRTELFDRANPPDAPRTRAIIESVPVRRVGTPDDVAHAAAYLLDARSGFVTGQVLYVCGGMTVGVAGV</sequence>
<comment type="caution">
    <text evidence="2">The sequence shown here is derived from an EMBL/GenBank/DDBJ whole genome shotgun (WGS) entry which is preliminary data.</text>
</comment>
<reference evidence="3" key="1">
    <citation type="journal article" date="2020" name="MBio">
        <title>Horizontal gene transfer to a defensive symbiont with a reduced genome amongst a multipartite beetle microbiome.</title>
        <authorList>
            <person name="Waterworth S.C."/>
            <person name="Florez L.V."/>
            <person name="Rees E.R."/>
            <person name="Hertweck C."/>
            <person name="Kaltenpoth M."/>
            <person name="Kwan J.C."/>
        </authorList>
    </citation>
    <scope>NUCLEOTIDE SEQUENCE [LARGE SCALE GENOMIC DNA]</scope>
</reference>
<evidence type="ECO:0000256" key="1">
    <source>
        <dbReference type="ARBA" id="ARBA00006484"/>
    </source>
</evidence>
<dbReference type="GO" id="GO:0030497">
    <property type="term" value="P:fatty acid elongation"/>
    <property type="evidence" value="ECO:0007669"/>
    <property type="project" value="TreeGrafter"/>
</dbReference>
<dbReference type="Proteomes" id="UP000461670">
    <property type="component" value="Unassembled WGS sequence"/>
</dbReference>
<evidence type="ECO:0000313" key="3">
    <source>
        <dbReference type="Proteomes" id="UP000461670"/>
    </source>
</evidence>
<dbReference type="PROSITE" id="PS00061">
    <property type="entry name" value="ADH_SHORT"/>
    <property type="match status" value="1"/>
</dbReference>
<dbReference type="PANTHER" id="PTHR42760:SF129">
    <property type="entry name" value="OXIDOREDUCTASE"/>
    <property type="match status" value="1"/>
</dbReference>
<dbReference type="InterPro" id="IPR002347">
    <property type="entry name" value="SDR_fam"/>
</dbReference>
<dbReference type="SUPFAM" id="SSF51735">
    <property type="entry name" value="NAD(P)-binding Rossmann-fold domains"/>
    <property type="match status" value="1"/>
</dbReference>
<organism evidence="2 3">
    <name type="scientific">Paracidovorax wautersii</name>
    <dbReference type="NCBI Taxonomy" id="1177982"/>
    <lineage>
        <taxon>Bacteria</taxon>
        <taxon>Pseudomonadati</taxon>
        <taxon>Pseudomonadota</taxon>
        <taxon>Betaproteobacteria</taxon>
        <taxon>Burkholderiales</taxon>
        <taxon>Comamonadaceae</taxon>
        <taxon>Paracidovorax</taxon>
    </lineage>
</organism>
<accession>A0A7V8FPU9</accession>
<dbReference type="CDD" id="cd05233">
    <property type="entry name" value="SDR_c"/>
    <property type="match status" value="1"/>
</dbReference>
<dbReference type="GO" id="GO:0016616">
    <property type="term" value="F:oxidoreductase activity, acting on the CH-OH group of donors, NAD or NADP as acceptor"/>
    <property type="evidence" value="ECO:0007669"/>
    <property type="project" value="TreeGrafter"/>
</dbReference>
<dbReference type="PRINTS" id="PR00080">
    <property type="entry name" value="SDRFAMILY"/>
</dbReference>
<dbReference type="PRINTS" id="PR00081">
    <property type="entry name" value="GDHRDH"/>
</dbReference>
<dbReference type="InterPro" id="IPR020904">
    <property type="entry name" value="Sc_DH/Rdtase_CS"/>
</dbReference>
<dbReference type="Pfam" id="PF13561">
    <property type="entry name" value="adh_short_C2"/>
    <property type="match status" value="1"/>
</dbReference>
<protein>
    <submittedName>
        <fullName evidence="2">3-oxoacyl-[acyl-carrier-protein] reductase FabG</fullName>
    </submittedName>
</protein>
<evidence type="ECO:0000313" key="2">
    <source>
        <dbReference type="EMBL" id="KAF1021960.1"/>
    </source>
</evidence>
<dbReference type="Gene3D" id="3.40.50.720">
    <property type="entry name" value="NAD(P)-binding Rossmann-like Domain"/>
    <property type="match status" value="1"/>
</dbReference>
<proteinExistence type="inferred from homology"/>
<dbReference type="FunFam" id="3.40.50.720:FF:000084">
    <property type="entry name" value="Short-chain dehydrogenase reductase"/>
    <property type="match status" value="1"/>
</dbReference>
<name>A0A7V8FPU9_9BURK</name>